<dbReference type="AlphaFoldDB" id="A0A0A9E9P4"/>
<dbReference type="EMBL" id="GBRH01205198">
    <property type="protein sequence ID" value="JAD92697.1"/>
    <property type="molecule type" value="Transcribed_RNA"/>
</dbReference>
<name>A0A0A9E9P4_ARUDO</name>
<proteinExistence type="predicted"/>
<protein>
    <submittedName>
        <fullName evidence="1">Uncharacterized protein</fullName>
    </submittedName>
</protein>
<evidence type="ECO:0000313" key="1">
    <source>
        <dbReference type="EMBL" id="JAD92697.1"/>
    </source>
</evidence>
<sequence length="46" mass="5561">MFDNATQAMIVLRYPRINVRQEMHKRKGQTRTFNTLFYIFHVEDGS</sequence>
<reference evidence="1" key="1">
    <citation type="submission" date="2014-09" db="EMBL/GenBank/DDBJ databases">
        <authorList>
            <person name="Magalhaes I.L.F."/>
            <person name="Oliveira U."/>
            <person name="Santos F.R."/>
            <person name="Vidigal T.H.D.A."/>
            <person name="Brescovit A.D."/>
            <person name="Santos A.J."/>
        </authorList>
    </citation>
    <scope>NUCLEOTIDE SEQUENCE</scope>
    <source>
        <tissue evidence="1">Shoot tissue taken approximately 20 cm above the soil surface</tissue>
    </source>
</reference>
<organism evidence="1">
    <name type="scientific">Arundo donax</name>
    <name type="common">Giant reed</name>
    <name type="synonym">Donax arundinaceus</name>
    <dbReference type="NCBI Taxonomy" id="35708"/>
    <lineage>
        <taxon>Eukaryota</taxon>
        <taxon>Viridiplantae</taxon>
        <taxon>Streptophyta</taxon>
        <taxon>Embryophyta</taxon>
        <taxon>Tracheophyta</taxon>
        <taxon>Spermatophyta</taxon>
        <taxon>Magnoliopsida</taxon>
        <taxon>Liliopsida</taxon>
        <taxon>Poales</taxon>
        <taxon>Poaceae</taxon>
        <taxon>PACMAD clade</taxon>
        <taxon>Arundinoideae</taxon>
        <taxon>Arundineae</taxon>
        <taxon>Arundo</taxon>
    </lineage>
</organism>
<reference evidence="1" key="2">
    <citation type="journal article" date="2015" name="Data Brief">
        <title>Shoot transcriptome of the giant reed, Arundo donax.</title>
        <authorList>
            <person name="Barrero R.A."/>
            <person name="Guerrero F.D."/>
            <person name="Moolhuijzen P."/>
            <person name="Goolsby J.A."/>
            <person name="Tidwell J."/>
            <person name="Bellgard S.E."/>
            <person name="Bellgard M.I."/>
        </authorList>
    </citation>
    <scope>NUCLEOTIDE SEQUENCE</scope>
    <source>
        <tissue evidence="1">Shoot tissue taken approximately 20 cm above the soil surface</tissue>
    </source>
</reference>
<accession>A0A0A9E9P4</accession>